<sequence>MKHAKQILIIAILLSVIGVMAYAYLRSNTAAQAKASENSQVMTANAVKKNIVQTFTSSGEIKTRRTQSLKPNTDYKFKALCASVGQTVSEGYPVVEYTNGKTLNAPFDLVITGTALPAKGEALTAEHAVEVSDVHNLQVQMSVFENDLASLHEDQPVSITVAALGNKAFAGKLSSINQIGKYDTSGSKFTVSADFENDGSLKLGMSASCSINVRSADNVLSVPVAAIQSGEDGKYVTVKAGDAEEQRKVETGISDGQDVEITSGLNEGDTVILPSAGEPSDAETSGGEMNMTEQEVL</sequence>
<protein>
    <submittedName>
        <fullName evidence="7">Macrolide transporter subunit MacA</fullName>
    </submittedName>
</protein>
<dbReference type="EMBL" id="CACRTR010000011">
    <property type="protein sequence ID" value="VYU40363.1"/>
    <property type="molecule type" value="Genomic_DNA"/>
</dbReference>
<accession>A0A6N3EPB6</accession>
<keyword evidence="4" id="KW-0812">Transmembrane</keyword>
<dbReference type="AlphaFoldDB" id="A0A6N3EPB6"/>
<feature type="domain" description="Multidrug resistance protein MdtA-like C-terminal permuted SH3" evidence="6">
    <location>
        <begin position="218"/>
        <end position="273"/>
    </location>
</feature>
<dbReference type="PANTHER" id="PTHR32347">
    <property type="entry name" value="EFFLUX SYSTEM COMPONENT YKNX-RELATED"/>
    <property type="match status" value="1"/>
</dbReference>
<dbReference type="GO" id="GO:0030313">
    <property type="term" value="C:cell envelope"/>
    <property type="evidence" value="ECO:0007669"/>
    <property type="project" value="UniProtKB-SubCell"/>
</dbReference>
<dbReference type="Gene3D" id="2.40.30.170">
    <property type="match status" value="1"/>
</dbReference>
<evidence type="ECO:0000256" key="4">
    <source>
        <dbReference type="SAM" id="Phobius"/>
    </source>
</evidence>
<feature type="domain" description="CusB-like beta-barrel" evidence="5">
    <location>
        <begin position="139"/>
        <end position="212"/>
    </location>
</feature>
<dbReference type="InterPro" id="IPR058627">
    <property type="entry name" value="MdtA-like_C"/>
</dbReference>
<keyword evidence="4" id="KW-1133">Transmembrane helix</keyword>
<evidence type="ECO:0000256" key="1">
    <source>
        <dbReference type="ARBA" id="ARBA00004196"/>
    </source>
</evidence>
<keyword evidence="2" id="KW-0175">Coiled coil</keyword>
<comment type="subcellular location">
    <subcellularLocation>
        <location evidence="1">Cell envelope</location>
    </subcellularLocation>
</comment>
<evidence type="ECO:0000256" key="3">
    <source>
        <dbReference type="SAM" id="MobiDB-lite"/>
    </source>
</evidence>
<evidence type="ECO:0000259" key="6">
    <source>
        <dbReference type="Pfam" id="PF25967"/>
    </source>
</evidence>
<evidence type="ECO:0000256" key="2">
    <source>
        <dbReference type="ARBA" id="ARBA00023054"/>
    </source>
</evidence>
<keyword evidence="4" id="KW-0472">Membrane</keyword>
<dbReference type="Pfam" id="PF25967">
    <property type="entry name" value="RND-MFP_C"/>
    <property type="match status" value="1"/>
</dbReference>
<evidence type="ECO:0000259" key="5">
    <source>
        <dbReference type="Pfam" id="PF25954"/>
    </source>
</evidence>
<dbReference type="Pfam" id="PF25954">
    <property type="entry name" value="Beta-barrel_RND_2"/>
    <property type="match status" value="1"/>
</dbReference>
<dbReference type="Gene3D" id="2.40.420.20">
    <property type="match status" value="1"/>
</dbReference>
<gene>
    <name evidence="7" type="ORF">ELLFYP34_03492</name>
</gene>
<reference evidence="7" key="1">
    <citation type="submission" date="2019-11" db="EMBL/GenBank/DDBJ databases">
        <authorList>
            <person name="Feng L."/>
        </authorList>
    </citation>
    <scope>NUCLEOTIDE SEQUENCE</scope>
    <source>
        <strain evidence="7">ElimosumLFYP34</strain>
    </source>
</reference>
<dbReference type="PANTHER" id="PTHR32347:SF23">
    <property type="entry name" value="BLL5650 PROTEIN"/>
    <property type="match status" value="1"/>
</dbReference>
<feature type="region of interest" description="Disordered" evidence="3">
    <location>
        <begin position="269"/>
        <end position="297"/>
    </location>
</feature>
<name>A0A6N3EPB6_EUBLI</name>
<evidence type="ECO:0000313" key="7">
    <source>
        <dbReference type="EMBL" id="VYU40363.1"/>
    </source>
</evidence>
<dbReference type="InterPro" id="IPR050465">
    <property type="entry name" value="UPF0194_transport"/>
</dbReference>
<dbReference type="InterPro" id="IPR058792">
    <property type="entry name" value="Beta-barrel_RND_2"/>
</dbReference>
<proteinExistence type="predicted"/>
<feature type="transmembrane region" description="Helical" evidence="4">
    <location>
        <begin position="7"/>
        <end position="25"/>
    </location>
</feature>
<organism evidence="7">
    <name type="scientific">Eubacterium limosum</name>
    <dbReference type="NCBI Taxonomy" id="1736"/>
    <lineage>
        <taxon>Bacteria</taxon>
        <taxon>Bacillati</taxon>
        <taxon>Bacillota</taxon>
        <taxon>Clostridia</taxon>
        <taxon>Eubacteriales</taxon>
        <taxon>Eubacteriaceae</taxon>
        <taxon>Eubacterium</taxon>
    </lineage>
</organism>